<dbReference type="AlphaFoldDB" id="A0A166BAF3"/>
<name>A0A166BAF3_9AGAM</name>
<keyword evidence="3" id="KW-1185">Reference proteome</keyword>
<evidence type="ECO:0000313" key="2">
    <source>
        <dbReference type="EMBL" id="KZP12441.1"/>
    </source>
</evidence>
<reference evidence="2 3" key="1">
    <citation type="journal article" date="2016" name="Mol. Biol. Evol.">
        <title>Comparative Genomics of Early-Diverging Mushroom-Forming Fungi Provides Insights into the Origins of Lignocellulose Decay Capabilities.</title>
        <authorList>
            <person name="Nagy L.G."/>
            <person name="Riley R."/>
            <person name="Tritt A."/>
            <person name="Adam C."/>
            <person name="Daum C."/>
            <person name="Floudas D."/>
            <person name="Sun H."/>
            <person name="Yadav J.S."/>
            <person name="Pangilinan J."/>
            <person name="Larsson K.H."/>
            <person name="Matsuura K."/>
            <person name="Barry K."/>
            <person name="Labutti K."/>
            <person name="Kuo R."/>
            <person name="Ohm R.A."/>
            <person name="Bhattacharya S.S."/>
            <person name="Shirouzu T."/>
            <person name="Yoshinaga Y."/>
            <person name="Martin F.M."/>
            <person name="Grigoriev I.V."/>
            <person name="Hibbett D.S."/>
        </authorList>
    </citation>
    <scope>NUCLEOTIDE SEQUENCE [LARGE SCALE GENOMIC DNA]</scope>
    <source>
        <strain evidence="2 3">CBS 109695</strain>
    </source>
</reference>
<dbReference type="STRING" id="436010.A0A166BAF3"/>
<evidence type="ECO:0000313" key="3">
    <source>
        <dbReference type="Proteomes" id="UP000076532"/>
    </source>
</evidence>
<accession>A0A166BAF3</accession>
<sequence length="188" mass="21192">MFRLGSGRLASELRGPPSQRWLSTGKAHEPFKLHRYARRTAYFALGVGGIYVADRAFNASSVSRNFRTLWTCALISLDYKLNFTAEHPERIPEIHQRVADLMYKLFTDNGGLYIKCAHERCAAMHNTRARTTQCSAHDSALRPTSSPRDPERERQRYPDHATPTSSRPPLYKPCTAARARTVAATSPS</sequence>
<proteinExistence type="predicted"/>
<protein>
    <submittedName>
        <fullName evidence="2">Uncharacterized protein</fullName>
    </submittedName>
</protein>
<evidence type="ECO:0000256" key="1">
    <source>
        <dbReference type="SAM" id="MobiDB-lite"/>
    </source>
</evidence>
<dbReference type="EMBL" id="KV417647">
    <property type="protein sequence ID" value="KZP12441.1"/>
    <property type="molecule type" value="Genomic_DNA"/>
</dbReference>
<feature type="region of interest" description="Disordered" evidence="1">
    <location>
        <begin position="133"/>
        <end position="188"/>
    </location>
</feature>
<feature type="compositionally biased region" description="Basic and acidic residues" evidence="1">
    <location>
        <begin position="148"/>
        <end position="159"/>
    </location>
</feature>
<organism evidence="2 3">
    <name type="scientific">Athelia psychrophila</name>
    <dbReference type="NCBI Taxonomy" id="1759441"/>
    <lineage>
        <taxon>Eukaryota</taxon>
        <taxon>Fungi</taxon>
        <taxon>Dikarya</taxon>
        <taxon>Basidiomycota</taxon>
        <taxon>Agaricomycotina</taxon>
        <taxon>Agaricomycetes</taxon>
        <taxon>Agaricomycetidae</taxon>
        <taxon>Atheliales</taxon>
        <taxon>Atheliaceae</taxon>
        <taxon>Athelia</taxon>
    </lineage>
</organism>
<gene>
    <name evidence="2" type="ORF">FIBSPDRAFT_157672</name>
</gene>
<feature type="compositionally biased region" description="Polar residues" evidence="1">
    <location>
        <begin position="133"/>
        <end position="147"/>
    </location>
</feature>
<feature type="compositionally biased region" description="Low complexity" evidence="1">
    <location>
        <begin position="175"/>
        <end position="188"/>
    </location>
</feature>
<dbReference type="Proteomes" id="UP000076532">
    <property type="component" value="Unassembled WGS sequence"/>
</dbReference>